<dbReference type="AlphaFoldDB" id="C1MUZ5"/>
<name>C1MUZ5_MICPC</name>
<comment type="subcellular location">
    <subcellularLocation>
        <location evidence="1">Cytoplasm</location>
        <location evidence="1">Cytoskeleton</location>
        <location evidence="1">Cilium axoneme</location>
    </subcellularLocation>
</comment>
<sequence length="360" mass="38390">MSTDAAADVAPPPSPDDDPRATSLGRVDARDDDDDPPDEIRDRLRHVQEACDATTVDAPFPTLDLSGSHHAGDAIERVTCFGDAVVRGLRTLRLEFALRLEDSHVAALAPSATLEDVNLNGAQSVGDDAVIAIARANPGLRDIGLYWNVRVTDDAIATLCASCPALRSINLSGCKRLTDASAKSLSKLRRVESLNLTRCAFTDDGLTAIVLSPGIADHLVSLNLYAAARYTSRAYRCVGVLSQLTFLDVCGSQEISDDAVAEIAEGCPLLEYLNMSWCNAVTDVGFVAVAEGCPRLRIMSAHGNRNVTSAFVDALARTGDGSLRTLDVCGCVGVAEDRRALRALLPSLHDDDRTAFVFHT</sequence>
<feature type="region of interest" description="Disordered" evidence="2">
    <location>
        <begin position="1"/>
        <end position="39"/>
    </location>
</feature>
<dbReference type="GO" id="GO:0005930">
    <property type="term" value="C:axoneme"/>
    <property type="evidence" value="ECO:0007669"/>
    <property type="project" value="UniProtKB-SubCell"/>
</dbReference>
<dbReference type="OrthoDB" id="507098at2759"/>
<dbReference type="SMART" id="SM00367">
    <property type="entry name" value="LRR_CC"/>
    <property type="match status" value="7"/>
</dbReference>
<dbReference type="KEGG" id="mpp:MICPUCDRAFT_58992"/>
<accession>C1MUZ5</accession>
<dbReference type="PANTHER" id="PTHR13318:SF95">
    <property type="entry name" value="F-BOX PROTEIN YLR352W"/>
    <property type="match status" value="1"/>
</dbReference>
<feature type="domain" description="F-box/LRR-repeat protein 15-like leucin rich repeat" evidence="3">
    <location>
        <begin position="87"/>
        <end position="283"/>
    </location>
</feature>
<dbReference type="InterPro" id="IPR006553">
    <property type="entry name" value="Leu-rich_rpt_Cys-con_subtyp"/>
</dbReference>
<dbReference type="RefSeq" id="XP_003059277.1">
    <property type="nucleotide sequence ID" value="XM_003059231.1"/>
</dbReference>
<dbReference type="GeneID" id="9684717"/>
<evidence type="ECO:0000256" key="1">
    <source>
        <dbReference type="ARBA" id="ARBA00004430"/>
    </source>
</evidence>
<dbReference type="SUPFAM" id="SSF52047">
    <property type="entry name" value="RNI-like"/>
    <property type="match status" value="1"/>
</dbReference>
<gene>
    <name evidence="4" type="ORF">MICPUCDRAFT_58992</name>
</gene>
<dbReference type="Proteomes" id="UP000001876">
    <property type="component" value="Unassembled WGS sequence"/>
</dbReference>
<dbReference type="InterPro" id="IPR032675">
    <property type="entry name" value="LRR_dom_sf"/>
</dbReference>
<proteinExistence type="predicted"/>
<dbReference type="OMA" id="PRYCHLK"/>
<organism evidence="5">
    <name type="scientific">Micromonas pusilla (strain CCMP1545)</name>
    <name type="common">Picoplanktonic green alga</name>
    <dbReference type="NCBI Taxonomy" id="564608"/>
    <lineage>
        <taxon>Eukaryota</taxon>
        <taxon>Viridiplantae</taxon>
        <taxon>Chlorophyta</taxon>
        <taxon>Mamiellophyceae</taxon>
        <taxon>Mamiellales</taxon>
        <taxon>Mamiellaceae</taxon>
        <taxon>Micromonas</taxon>
    </lineage>
</organism>
<dbReference type="InterPro" id="IPR057207">
    <property type="entry name" value="FBXL15_LRR"/>
</dbReference>
<dbReference type="EMBL" id="GG663740">
    <property type="protein sequence ID" value="EEH56409.1"/>
    <property type="molecule type" value="Genomic_DNA"/>
</dbReference>
<reference evidence="4 5" key="1">
    <citation type="journal article" date="2009" name="Science">
        <title>Green evolution and dynamic adaptations revealed by genomes of the marine picoeukaryotes Micromonas.</title>
        <authorList>
            <person name="Worden A.Z."/>
            <person name="Lee J.H."/>
            <person name="Mock T."/>
            <person name="Rouze P."/>
            <person name="Simmons M.P."/>
            <person name="Aerts A.L."/>
            <person name="Allen A.E."/>
            <person name="Cuvelier M.L."/>
            <person name="Derelle E."/>
            <person name="Everett M.V."/>
            <person name="Foulon E."/>
            <person name="Grimwood J."/>
            <person name="Gundlach H."/>
            <person name="Henrissat B."/>
            <person name="Napoli C."/>
            <person name="McDonald S.M."/>
            <person name="Parker M.S."/>
            <person name="Rombauts S."/>
            <person name="Salamov A."/>
            <person name="Von Dassow P."/>
            <person name="Badger J.H."/>
            <person name="Coutinho P.M."/>
            <person name="Demir E."/>
            <person name="Dubchak I."/>
            <person name="Gentemann C."/>
            <person name="Eikrem W."/>
            <person name="Gready J.E."/>
            <person name="John U."/>
            <person name="Lanier W."/>
            <person name="Lindquist E.A."/>
            <person name="Lucas S."/>
            <person name="Mayer K.F."/>
            <person name="Moreau H."/>
            <person name="Not F."/>
            <person name="Otillar R."/>
            <person name="Panaud O."/>
            <person name="Pangilinan J."/>
            <person name="Paulsen I."/>
            <person name="Piegu B."/>
            <person name="Poliakov A."/>
            <person name="Robbens S."/>
            <person name="Schmutz J."/>
            <person name="Toulza E."/>
            <person name="Wyss T."/>
            <person name="Zelensky A."/>
            <person name="Zhou K."/>
            <person name="Armbrust E.V."/>
            <person name="Bhattacharya D."/>
            <person name="Goodenough U.W."/>
            <person name="Van de Peer Y."/>
            <person name="Grigoriev I.V."/>
        </authorList>
    </citation>
    <scope>NUCLEOTIDE SEQUENCE [LARGE SCALE GENOMIC DNA]</scope>
    <source>
        <strain evidence="4 5">CCMP1545</strain>
    </source>
</reference>
<evidence type="ECO:0000313" key="5">
    <source>
        <dbReference type="Proteomes" id="UP000001876"/>
    </source>
</evidence>
<dbReference type="Gene3D" id="3.80.10.10">
    <property type="entry name" value="Ribonuclease Inhibitor"/>
    <property type="match status" value="2"/>
</dbReference>
<evidence type="ECO:0000313" key="4">
    <source>
        <dbReference type="EMBL" id="EEH56409.1"/>
    </source>
</evidence>
<protein>
    <submittedName>
        <fullName evidence="4">Predicted protein</fullName>
    </submittedName>
</protein>
<evidence type="ECO:0000259" key="3">
    <source>
        <dbReference type="Pfam" id="PF25372"/>
    </source>
</evidence>
<dbReference type="GO" id="GO:0031146">
    <property type="term" value="P:SCF-dependent proteasomal ubiquitin-dependent protein catabolic process"/>
    <property type="evidence" value="ECO:0007669"/>
    <property type="project" value="TreeGrafter"/>
</dbReference>
<dbReference type="eggNOG" id="KOG1947">
    <property type="taxonomic scope" value="Eukaryota"/>
</dbReference>
<dbReference type="STRING" id="564608.C1MUZ5"/>
<dbReference type="Pfam" id="PF25372">
    <property type="entry name" value="DUF7885"/>
    <property type="match status" value="1"/>
</dbReference>
<keyword evidence="5" id="KW-1185">Reference proteome</keyword>
<dbReference type="GO" id="GO:0019005">
    <property type="term" value="C:SCF ubiquitin ligase complex"/>
    <property type="evidence" value="ECO:0007669"/>
    <property type="project" value="TreeGrafter"/>
</dbReference>
<evidence type="ECO:0000256" key="2">
    <source>
        <dbReference type="SAM" id="MobiDB-lite"/>
    </source>
</evidence>
<dbReference type="PANTHER" id="PTHR13318">
    <property type="entry name" value="PARTNER OF PAIRED, ISOFORM B-RELATED"/>
    <property type="match status" value="1"/>
</dbReference>